<comment type="caution">
    <text evidence="1">The sequence shown here is derived from an EMBL/GenBank/DDBJ whole genome shotgun (WGS) entry which is preliminary data.</text>
</comment>
<dbReference type="AlphaFoldDB" id="A0A8J7AZ05"/>
<protein>
    <recommendedName>
        <fullName evidence="3">Knr4/Smi1-like domain-containing protein</fullName>
    </recommendedName>
</protein>
<accession>A0A8J7AZ05</accession>
<sequence length="199" mass="22997">MSNLTKALNQIMNWLEEYQPECAASFSPGLSRQKIDRLFAPLNVLIPEEIHELYQWRNGRNIEPFLIYTGPCPSIYRFSPLQKAIQQESIEWINRPPADGGYLNPEYENKLLFPFIGDLDPEICAVVISEKQEQNYPVVLLFEGEDPALFCPSITSMMSICAEAYETGAYYLDEENYGFIETNPDKLLKILKKYNAYIY</sequence>
<evidence type="ECO:0008006" key="3">
    <source>
        <dbReference type="Google" id="ProtNLM"/>
    </source>
</evidence>
<evidence type="ECO:0000313" key="2">
    <source>
        <dbReference type="Proteomes" id="UP000654482"/>
    </source>
</evidence>
<proteinExistence type="predicted"/>
<gene>
    <name evidence="1" type="ORF">IQ249_04950</name>
</gene>
<dbReference type="RefSeq" id="WP_194028326.1">
    <property type="nucleotide sequence ID" value="NZ_JADEWZ010000005.1"/>
</dbReference>
<keyword evidence="2" id="KW-1185">Reference proteome</keyword>
<evidence type="ECO:0000313" key="1">
    <source>
        <dbReference type="EMBL" id="MBE9115244.1"/>
    </source>
</evidence>
<dbReference type="Proteomes" id="UP000654482">
    <property type="component" value="Unassembled WGS sequence"/>
</dbReference>
<reference evidence="1" key="1">
    <citation type="submission" date="2020-10" db="EMBL/GenBank/DDBJ databases">
        <authorList>
            <person name="Castelo-Branco R."/>
            <person name="Eusebio N."/>
            <person name="Adriana R."/>
            <person name="Vieira A."/>
            <person name="Brugerolle De Fraissinette N."/>
            <person name="Rezende De Castro R."/>
            <person name="Schneider M.P."/>
            <person name="Vasconcelos V."/>
            <person name="Leao P.N."/>
        </authorList>
    </citation>
    <scope>NUCLEOTIDE SEQUENCE</scope>
    <source>
        <strain evidence="1">LEGE 07157</strain>
    </source>
</reference>
<organism evidence="1 2">
    <name type="scientific">Lusitaniella coriacea LEGE 07157</name>
    <dbReference type="NCBI Taxonomy" id="945747"/>
    <lineage>
        <taxon>Bacteria</taxon>
        <taxon>Bacillati</taxon>
        <taxon>Cyanobacteriota</taxon>
        <taxon>Cyanophyceae</taxon>
        <taxon>Spirulinales</taxon>
        <taxon>Lusitaniellaceae</taxon>
        <taxon>Lusitaniella</taxon>
    </lineage>
</organism>
<name>A0A8J7AZ05_9CYAN</name>
<dbReference type="EMBL" id="JADEWZ010000005">
    <property type="protein sequence ID" value="MBE9115244.1"/>
    <property type="molecule type" value="Genomic_DNA"/>
</dbReference>